<evidence type="ECO:0000313" key="2">
    <source>
        <dbReference type="EMBL" id="CAH0557221.1"/>
    </source>
</evidence>
<name>A0A9P0B7X8_BRAAE</name>
<feature type="region of interest" description="Disordered" evidence="1">
    <location>
        <begin position="86"/>
        <end position="105"/>
    </location>
</feature>
<proteinExistence type="predicted"/>
<reference evidence="2" key="1">
    <citation type="submission" date="2021-12" db="EMBL/GenBank/DDBJ databases">
        <authorList>
            <person name="King R."/>
        </authorList>
    </citation>
    <scope>NUCLEOTIDE SEQUENCE</scope>
</reference>
<dbReference type="Proteomes" id="UP001154078">
    <property type="component" value="Chromosome 5"/>
</dbReference>
<keyword evidence="3" id="KW-1185">Reference proteome</keyword>
<sequence length="433" mass="49512">MDCCNYMPYRHHQNYYGGPYYDPLPQYRDDYYHHGPPLGYSDYYGPSLPYYQQHWQCAPSFQDYVYNPKEARIRKALREATRDRSIGASPMLPRPSARRASHGWMPTHDEPLLMSPLSGMRSALDSPICFPMSGSGSRQFMPPMGAYGKMDAATPQPPPPTANIHNYMHSQPNPLMQQQTEMWHNYQESMRPRSSGISPYMMQDPYSQAQQDCSSLMMEKHQRQTHSVSSTSMSMTPPHSNENVPPDECSREMPMNNGQSNDASSGPIDYNVKSSEAQPLMESNVMQPQNEQFVVGSMGGQYGGNLQNFEKLEEMKLKKNTFQKPNQSNSMYLPLSCTNFCASPELFSNDTNYQKEYITKYFQNMSEYEVINVVGEDGVIFPYATFSKSQDPNEIFDDMVTQPNFIHTDVGYIPMFDNTCENILDLTNISVKK</sequence>
<organism evidence="2 3">
    <name type="scientific">Brassicogethes aeneus</name>
    <name type="common">Rape pollen beetle</name>
    <name type="synonym">Meligethes aeneus</name>
    <dbReference type="NCBI Taxonomy" id="1431903"/>
    <lineage>
        <taxon>Eukaryota</taxon>
        <taxon>Metazoa</taxon>
        <taxon>Ecdysozoa</taxon>
        <taxon>Arthropoda</taxon>
        <taxon>Hexapoda</taxon>
        <taxon>Insecta</taxon>
        <taxon>Pterygota</taxon>
        <taxon>Neoptera</taxon>
        <taxon>Endopterygota</taxon>
        <taxon>Coleoptera</taxon>
        <taxon>Polyphaga</taxon>
        <taxon>Cucujiformia</taxon>
        <taxon>Nitidulidae</taxon>
        <taxon>Meligethinae</taxon>
        <taxon>Brassicogethes</taxon>
    </lineage>
</organism>
<accession>A0A9P0B7X8</accession>
<feature type="region of interest" description="Disordered" evidence="1">
    <location>
        <begin position="218"/>
        <end position="265"/>
    </location>
</feature>
<dbReference type="EMBL" id="OV121136">
    <property type="protein sequence ID" value="CAH0557221.1"/>
    <property type="molecule type" value="Genomic_DNA"/>
</dbReference>
<protein>
    <submittedName>
        <fullName evidence="2">Uncharacterized protein</fullName>
    </submittedName>
</protein>
<dbReference type="AlphaFoldDB" id="A0A9P0B7X8"/>
<feature type="compositionally biased region" description="Low complexity" evidence="1">
    <location>
        <begin position="226"/>
        <end position="240"/>
    </location>
</feature>
<evidence type="ECO:0000256" key="1">
    <source>
        <dbReference type="SAM" id="MobiDB-lite"/>
    </source>
</evidence>
<evidence type="ECO:0000313" key="3">
    <source>
        <dbReference type="Proteomes" id="UP001154078"/>
    </source>
</evidence>
<gene>
    <name evidence="2" type="ORF">MELIAE_LOCUS7989</name>
</gene>
<dbReference type="OrthoDB" id="6247875at2759"/>